<comment type="cofactor">
    <cofactor evidence="1">
        <name>pyridoxal 5'-phosphate</name>
        <dbReference type="ChEBI" id="CHEBI:597326"/>
    </cofactor>
</comment>
<dbReference type="InterPro" id="IPR001763">
    <property type="entry name" value="Rhodanese-like_dom"/>
</dbReference>
<evidence type="ECO:0000256" key="3">
    <source>
        <dbReference type="ARBA" id="ARBA00022679"/>
    </source>
</evidence>
<evidence type="ECO:0000259" key="4">
    <source>
        <dbReference type="PROSITE" id="PS50206"/>
    </source>
</evidence>
<dbReference type="Gene3D" id="3.40.640.10">
    <property type="entry name" value="Type I PLP-dependent aspartate aminotransferase-like (Major domain)"/>
    <property type="match status" value="1"/>
</dbReference>
<dbReference type="Gene3D" id="3.90.1150.10">
    <property type="entry name" value="Aspartate Aminotransferase, domain 1"/>
    <property type="match status" value="1"/>
</dbReference>
<evidence type="ECO:0000256" key="1">
    <source>
        <dbReference type="ARBA" id="ARBA00001933"/>
    </source>
</evidence>
<dbReference type="PANTHER" id="PTHR42832:SF3">
    <property type="entry name" value="L-GLUTAMINE--4-(METHYLSULFANYL)-2-OXOBUTANOATE AMINOTRANSFERASE"/>
    <property type="match status" value="1"/>
</dbReference>
<proteinExistence type="predicted"/>
<dbReference type="AlphaFoldDB" id="A0A2T3G9P8"/>
<keyword evidence="2 5" id="KW-0032">Aminotransferase</keyword>
<dbReference type="EMBL" id="NWTX01000011">
    <property type="protein sequence ID" value="PST46225.1"/>
    <property type="molecule type" value="Genomic_DNA"/>
</dbReference>
<dbReference type="Proteomes" id="UP000240228">
    <property type="component" value="Unassembled WGS sequence"/>
</dbReference>
<dbReference type="InterPro" id="IPR015421">
    <property type="entry name" value="PyrdxlP-dep_Trfase_major"/>
</dbReference>
<comment type="caution">
    <text evidence="5">The sequence shown here is derived from an EMBL/GenBank/DDBJ whole genome shotgun (WGS) entry which is preliminary data.</text>
</comment>
<dbReference type="GO" id="GO:0008483">
    <property type="term" value="F:transaminase activity"/>
    <property type="evidence" value="ECO:0007669"/>
    <property type="project" value="UniProtKB-KW"/>
</dbReference>
<evidence type="ECO:0000313" key="5">
    <source>
        <dbReference type="EMBL" id="PST46225.1"/>
    </source>
</evidence>
<evidence type="ECO:0000313" key="6">
    <source>
        <dbReference type="Proteomes" id="UP000240228"/>
    </source>
</evidence>
<dbReference type="PROSITE" id="PS50206">
    <property type="entry name" value="RHODANESE_3"/>
    <property type="match status" value="1"/>
</dbReference>
<dbReference type="InterPro" id="IPR050881">
    <property type="entry name" value="LL-DAP_aminotransferase"/>
</dbReference>
<reference evidence="6" key="1">
    <citation type="submission" date="2017-09" db="EMBL/GenBank/DDBJ databases">
        <authorList>
            <person name="Sela D.A."/>
            <person name="Albert K."/>
        </authorList>
    </citation>
    <scope>NUCLEOTIDE SEQUENCE [LARGE SCALE GENOMIC DNA]</scope>
    <source>
        <strain evidence="6">UMA51805</strain>
    </source>
</reference>
<sequence length="414" mass="44118">MGSDTPSFIEHLISRRAAGLPPNPFAEADARAAAAIAAGRRIIDLSKGNPDGAPPSFMQDALAHAAHDPVYFRYPQFDGIPAYLDAIRHWYDSRHGVALDTTTQILAVAGASVGISTVIDALVDEDDLVVAVDPYYPQYEGSTAVAKGDFTSIPVDPERGYLPDLDAVDPALWDRAKLLILNYPNNPTGAVATPAFYQRAVELAHRHHFAIMNDFAYAGIEFGRGQGPSPSILEIPGALDVAVELGSLSKMFMVAGWRGGWIAGNTRILAAAKAVHRQTTVLAPSVIQQAGAMALNSDLHSVAQLAAVYGHRAQVLTQGLTEAGIDVAEVHGGLFLWARVPEGFGTSSEFTTWLLEHAGVAVIPGSCFGPHSDGYVRFSLLKPEADLYEAASLITRALARPPLPGNMHNAERST</sequence>
<dbReference type="GO" id="GO:0030170">
    <property type="term" value="F:pyridoxal phosphate binding"/>
    <property type="evidence" value="ECO:0007669"/>
    <property type="project" value="InterPro"/>
</dbReference>
<dbReference type="InterPro" id="IPR004839">
    <property type="entry name" value="Aminotransferase_I/II_large"/>
</dbReference>
<accession>A0A2T3G9P8</accession>
<reference evidence="5 6" key="2">
    <citation type="submission" date="2018-03" db="EMBL/GenBank/DDBJ databases">
        <title>The comparative genomics of Bifidobacterium callitrichos reflects dietary carbohydrate utilization within the common marmoset gut.</title>
        <authorList>
            <person name="Rani A."/>
        </authorList>
    </citation>
    <scope>NUCLEOTIDE SEQUENCE [LARGE SCALE GENOMIC DNA]</scope>
    <source>
        <strain evidence="5 6">UMA51805</strain>
    </source>
</reference>
<dbReference type="CDD" id="cd00609">
    <property type="entry name" value="AAT_like"/>
    <property type="match status" value="1"/>
</dbReference>
<protein>
    <submittedName>
        <fullName evidence="5">Diaminopimelate aminotransferase</fullName>
    </submittedName>
</protein>
<name>A0A2T3G9P8_9BIFI</name>
<dbReference type="PANTHER" id="PTHR42832">
    <property type="entry name" value="AMINO ACID AMINOTRANSFERASE"/>
    <property type="match status" value="1"/>
</dbReference>
<dbReference type="RefSeq" id="WP_107044308.1">
    <property type="nucleotide sequence ID" value="NZ_NWTX01000011.1"/>
</dbReference>
<organism evidence="5 6">
    <name type="scientific">Bifidobacterium callitrichos</name>
    <dbReference type="NCBI Taxonomy" id="762209"/>
    <lineage>
        <taxon>Bacteria</taxon>
        <taxon>Bacillati</taxon>
        <taxon>Actinomycetota</taxon>
        <taxon>Actinomycetes</taxon>
        <taxon>Bifidobacteriales</taxon>
        <taxon>Bifidobacteriaceae</taxon>
        <taxon>Bifidobacterium</taxon>
    </lineage>
</organism>
<keyword evidence="3 5" id="KW-0808">Transferase</keyword>
<evidence type="ECO:0000256" key="2">
    <source>
        <dbReference type="ARBA" id="ARBA00022576"/>
    </source>
</evidence>
<dbReference type="InterPro" id="IPR015422">
    <property type="entry name" value="PyrdxlP-dep_Trfase_small"/>
</dbReference>
<feature type="domain" description="Rhodanese" evidence="4">
    <location>
        <begin position="310"/>
        <end position="346"/>
    </location>
</feature>
<gene>
    <name evidence="5" type="ORF">CPA40_07245</name>
</gene>
<dbReference type="SUPFAM" id="SSF53383">
    <property type="entry name" value="PLP-dependent transferases"/>
    <property type="match status" value="1"/>
</dbReference>
<dbReference type="Pfam" id="PF00155">
    <property type="entry name" value="Aminotran_1_2"/>
    <property type="match status" value="1"/>
</dbReference>
<keyword evidence="6" id="KW-1185">Reference proteome</keyword>
<dbReference type="InterPro" id="IPR015424">
    <property type="entry name" value="PyrdxlP-dep_Trfase"/>
</dbReference>